<evidence type="ECO:0000256" key="1">
    <source>
        <dbReference type="SAM" id="MobiDB-lite"/>
    </source>
</evidence>
<dbReference type="PANTHER" id="PTHR24148">
    <property type="entry name" value="ANKYRIN REPEAT DOMAIN-CONTAINING PROTEIN 39 HOMOLOG-RELATED"/>
    <property type="match status" value="1"/>
</dbReference>
<feature type="compositionally biased region" description="Polar residues" evidence="1">
    <location>
        <begin position="481"/>
        <end position="495"/>
    </location>
</feature>
<sequence>MSTPDHDSSARTGKKPLEHSTYHYDSLPRSQGAIRILELLPSETPDAAIHCVLITPTGDETPQYEALSWCWGTAGKTDYIRIQRNRKTYMKAVSPNLVAAMKALRYPYRNRYLWIDMVCIDQDDLNEKNHQVEMMNIIYGNASRVCIWLGEATESSRMALSFIKNEVLHLQSFDTLCDSKDASKKWIALLDLMQRPWFSRRWVVQELALARKPIIYCGNDRISWKKFAVAVELFVEVETATHRLSEVMKKDRQNQYIPSYFDYVSALGASLLVDATERLFRDWKKVEVSQTKTIPYARVESTIDSDSDSEDVDSEDSDSSTPPSTNDTHNIPGDSRSRIQPLLSLEYLVSSLTIFDTTVPHDTIYALLAIAKDTTPRAVSARTVVTSRSAQEGLEVYTQRKSYNVNYKLPYVDVCKDFIQFAIERSLDGNASRALDVICRPWAIEERKLQKIREARLKKLKKEQRIEMREKARKARRQNYRAHQSLPQSEATSSAAAVRPESASLEEAAASTELEDIGLPSWVPQLSNAPFAMDQRPGTSGPKMSRINADPLVGLPSSTHRNYSAAETKGVDIKALRFRKRPIAKQFSMYVRGFQLDVITEVAEVARSGHIPIEWADLAEWEDAEGFPPDAFWRTLVANRGRDGKNPPVYYSRACEESFRKGGLQSGAIDTTALIEYERNSVVAQFCRRVQAVTWNRALVRTQSQKLGLVGKDVQKNDLVCILYGCSVPVVLRESPRKTEEEFEIEMEQELADVKNTVAKKLQQYIARKRQHQAWKDKEMAKLCREWLRTTDYTRRHGTTDYMRRHGFDPTMSSAEDLRKNLLRILKQFIVDFKLWCFEEREKAWPEIESRIEAEMKEREENPKKKVNRPGKKEMDEHLRRQADKQAVKKRETEARASRKRRQSRSAADILEIAPSAAVTTGGSSSGASKETSGTAKKKRPQVDWWEFEYALVAGRRWKQVVRQRKETRQEEWRRDVLDRYEALKNRSTRQGDKNVEETPTTEAIVVEGSSVTHDEHAGTDGHTTNKELGSDDTMARDGEHSNSHEDGTVQSHGERDGPAENGEHAHVERYEKTGKEVDANSGDHEPKDELPRNGHMPLISASSSHSASSAAHVPPDSSTGRRPSWCRKVDRTKLTSDDVEDYDKKVRNNLRERLGEEGYYSYTLLGECYIHGMMDGEAMQFQNEDAEGVIPSMVFEIR</sequence>
<dbReference type="AlphaFoldDB" id="A0A8J2IBK2"/>
<evidence type="ECO:0000313" key="4">
    <source>
        <dbReference type="Proteomes" id="UP000676310"/>
    </source>
</evidence>
<dbReference type="OrthoDB" id="3477286at2759"/>
<feature type="region of interest" description="Disordered" evidence="1">
    <location>
        <begin position="465"/>
        <end position="502"/>
    </location>
</feature>
<keyword evidence="4" id="KW-1185">Reference proteome</keyword>
<dbReference type="Pfam" id="PF06985">
    <property type="entry name" value="HET"/>
    <property type="match status" value="1"/>
</dbReference>
<feature type="compositionally biased region" description="Basic and acidic residues" evidence="1">
    <location>
        <begin position="871"/>
        <end position="897"/>
    </location>
</feature>
<dbReference type="GeneID" id="67011630"/>
<evidence type="ECO:0000259" key="2">
    <source>
        <dbReference type="Pfam" id="PF06985"/>
    </source>
</evidence>
<evidence type="ECO:0000313" key="3">
    <source>
        <dbReference type="EMBL" id="CAG5185661.1"/>
    </source>
</evidence>
<dbReference type="Proteomes" id="UP000676310">
    <property type="component" value="Unassembled WGS sequence"/>
</dbReference>
<accession>A0A8J2IBK2</accession>
<protein>
    <recommendedName>
        <fullName evidence="2">Heterokaryon incompatibility domain-containing protein</fullName>
    </recommendedName>
</protein>
<feature type="region of interest" description="Disordered" evidence="1">
    <location>
        <begin position="1"/>
        <end position="24"/>
    </location>
</feature>
<gene>
    <name evidence="3" type="ORF">ALTATR162_LOCUS11366</name>
</gene>
<dbReference type="RefSeq" id="XP_043174943.1">
    <property type="nucleotide sequence ID" value="XM_043319008.1"/>
</dbReference>
<feature type="region of interest" description="Disordered" evidence="1">
    <location>
        <begin position="1007"/>
        <end position="1125"/>
    </location>
</feature>
<dbReference type="PANTHER" id="PTHR24148:SF64">
    <property type="entry name" value="HETEROKARYON INCOMPATIBILITY DOMAIN-CONTAINING PROTEIN"/>
    <property type="match status" value="1"/>
</dbReference>
<feature type="domain" description="Heterokaryon incompatibility" evidence="2">
    <location>
        <begin position="64"/>
        <end position="206"/>
    </location>
</feature>
<dbReference type="InterPro" id="IPR010730">
    <property type="entry name" value="HET"/>
</dbReference>
<feature type="region of interest" description="Disordered" evidence="1">
    <location>
        <begin position="856"/>
        <end position="940"/>
    </location>
</feature>
<feature type="compositionally biased region" description="Low complexity" evidence="1">
    <location>
        <begin position="916"/>
        <end position="935"/>
    </location>
</feature>
<feature type="compositionally biased region" description="Acidic residues" evidence="1">
    <location>
        <begin position="303"/>
        <end position="318"/>
    </location>
</feature>
<organism evidence="3 4">
    <name type="scientific">Alternaria atra</name>
    <dbReference type="NCBI Taxonomy" id="119953"/>
    <lineage>
        <taxon>Eukaryota</taxon>
        <taxon>Fungi</taxon>
        <taxon>Dikarya</taxon>
        <taxon>Ascomycota</taxon>
        <taxon>Pezizomycotina</taxon>
        <taxon>Dothideomycetes</taxon>
        <taxon>Pleosporomycetidae</taxon>
        <taxon>Pleosporales</taxon>
        <taxon>Pleosporineae</taxon>
        <taxon>Pleosporaceae</taxon>
        <taxon>Alternaria</taxon>
        <taxon>Alternaria sect. Ulocladioides</taxon>
    </lineage>
</organism>
<feature type="region of interest" description="Disordered" evidence="1">
    <location>
        <begin position="529"/>
        <end position="560"/>
    </location>
</feature>
<feature type="compositionally biased region" description="Basic and acidic residues" evidence="1">
    <location>
        <begin position="1013"/>
        <end position="1093"/>
    </location>
</feature>
<feature type="compositionally biased region" description="Basic and acidic residues" evidence="1">
    <location>
        <begin position="1"/>
        <end position="22"/>
    </location>
</feature>
<dbReference type="InterPro" id="IPR052895">
    <property type="entry name" value="HetReg/Transcr_Mod"/>
</dbReference>
<feature type="compositionally biased region" description="Basic residues" evidence="1">
    <location>
        <begin position="471"/>
        <end position="480"/>
    </location>
</feature>
<feature type="compositionally biased region" description="Low complexity" evidence="1">
    <location>
        <begin position="1101"/>
        <end position="1113"/>
    </location>
</feature>
<feature type="region of interest" description="Disordered" evidence="1">
    <location>
        <begin position="299"/>
        <end position="336"/>
    </location>
</feature>
<name>A0A8J2IBK2_9PLEO</name>
<comment type="caution">
    <text evidence="3">The sequence shown here is derived from an EMBL/GenBank/DDBJ whole genome shotgun (WGS) entry which is preliminary data.</text>
</comment>
<reference evidence="3" key="1">
    <citation type="submission" date="2021-05" db="EMBL/GenBank/DDBJ databases">
        <authorList>
            <person name="Stam R."/>
        </authorList>
    </citation>
    <scope>NUCLEOTIDE SEQUENCE</scope>
    <source>
        <strain evidence="3">CS162</strain>
    </source>
</reference>
<proteinExistence type="predicted"/>
<dbReference type="EMBL" id="CAJRGZ010000030">
    <property type="protein sequence ID" value="CAG5185661.1"/>
    <property type="molecule type" value="Genomic_DNA"/>
</dbReference>